<reference evidence="3 4" key="1">
    <citation type="submission" date="2013-12" db="EMBL/GenBank/DDBJ databases">
        <title>Draft genome of the parsitic nematode Ancylostoma duodenale.</title>
        <authorList>
            <person name="Mitreva M."/>
        </authorList>
    </citation>
    <scope>NUCLEOTIDE SEQUENCE [LARGE SCALE GENOMIC DNA]</scope>
    <source>
        <strain evidence="3 4">Zhejiang</strain>
    </source>
</reference>
<name>A0A0C2FJG1_9BILA</name>
<dbReference type="GO" id="GO:0006751">
    <property type="term" value="P:glutathione catabolic process"/>
    <property type="evidence" value="ECO:0007669"/>
    <property type="project" value="InterPro"/>
</dbReference>
<dbReference type="InterPro" id="IPR000101">
    <property type="entry name" value="GGT_peptidase"/>
</dbReference>
<dbReference type="Pfam" id="PF01019">
    <property type="entry name" value="G_glu_transpept"/>
    <property type="match status" value="1"/>
</dbReference>
<dbReference type="GO" id="GO:0005886">
    <property type="term" value="C:plasma membrane"/>
    <property type="evidence" value="ECO:0007669"/>
    <property type="project" value="TreeGrafter"/>
</dbReference>
<accession>A0A0C2FJG1</accession>
<proteinExistence type="predicted"/>
<dbReference type="OrthoDB" id="1081007at2759"/>
<keyword evidence="4" id="KW-1185">Reference proteome</keyword>
<feature type="binding site" evidence="1">
    <location>
        <begin position="31"/>
        <end position="32"/>
    </location>
    <ligand>
        <name>L-glutamate</name>
        <dbReference type="ChEBI" id="CHEBI:29985"/>
    </ligand>
</feature>
<dbReference type="InterPro" id="IPR029055">
    <property type="entry name" value="Ntn_hydrolases_N"/>
</dbReference>
<dbReference type="PANTHER" id="PTHR11686">
    <property type="entry name" value="GAMMA GLUTAMYL TRANSPEPTIDASE"/>
    <property type="match status" value="1"/>
</dbReference>
<organism evidence="3 4">
    <name type="scientific">Ancylostoma duodenale</name>
    <dbReference type="NCBI Taxonomy" id="51022"/>
    <lineage>
        <taxon>Eukaryota</taxon>
        <taxon>Metazoa</taxon>
        <taxon>Ecdysozoa</taxon>
        <taxon>Nematoda</taxon>
        <taxon>Chromadorea</taxon>
        <taxon>Rhabditida</taxon>
        <taxon>Rhabditina</taxon>
        <taxon>Rhabditomorpha</taxon>
        <taxon>Strongyloidea</taxon>
        <taxon>Ancylostomatidae</taxon>
        <taxon>Ancylostomatinae</taxon>
        <taxon>Ancylostoma</taxon>
    </lineage>
</organism>
<evidence type="ECO:0000256" key="1">
    <source>
        <dbReference type="PIRSR" id="PIRSR600101-2"/>
    </source>
</evidence>
<dbReference type="Proteomes" id="UP000054047">
    <property type="component" value="Unassembled WGS sequence"/>
</dbReference>
<dbReference type="SUPFAM" id="SSF56235">
    <property type="entry name" value="N-terminal nucleophile aminohydrolases (Ntn hydrolases)"/>
    <property type="match status" value="1"/>
</dbReference>
<evidence type="ECO:0000313" key="3">
    <source>
        <dbReference type="EMBL" id="KIH45011.1"/>
    </source>
</evidence>
<sequence length="91" mass="9980">MDDFSTPGMDNGFGFAPSETNFIQPGKRPMSSMSPMVIFDKKTKEAIVRPLIFGDSIKQAIDSPMLHNQFTPDIAQIDDSFPKVIGTASIN</sequence>
<dbReference type="EMBL" id="KN774370">
    <property type="protein sequence ID" value="KIH45011.1"/>
    <property type="molecule type" value="Genomic_DNA"/>
</dbReference>
<dbReference type="InterPro" id="IPR043137">
    <property type="entry name" value="GGT_ssub_C"/>
</dbReference>
<dbReference type="AlphaFoldDB" id="A0A0C2FJG1"/>
<protein>
    <submittedName>
        <fullName evidence="3">Uncharacterized protein</fullName>
    </submittedName>
</protein>
<feature type="region of interest" description="Disordered" evidence="2">
    <location>
        <begin position="1"/>
        <end position="28"/>
    </location>
</feature>
<gene>
    <name evidence="3" type="ORF">ANCDUO_24954</name>
</gene>
<dbReference type="GO" id="GO:0036374">
    <property type="term" value="F:glutathione hydrolase activity"/>
    <property type="evidence" value="ECO:0007669"/>
    <property type="project" value="InterPro"/>
</dbReference>
<evidence type="ECO:0000256" key="2">
    <source>
        <dbReference type="SAM" id="MobiDB-lite"/>
    </source>
</evidence>
<evidence type="ECO:0000313" key="4">
    <source>
        <dbReference type="Proteomes" id="UP000054047"/>
    </source>
</evidence>
<dbReference type="Gene3D" id="3.60.20.40">
    <property type="match status" value="1"/>
</dbReference>
<feature type="binding site" evidence="1">
    <location>
        <position position="3"/>
    </location>
    <ligand>
        <name>L-glutamate</name>
        <dbReference type="ChEBI" id="CHEBI:29985"/>
    </ligand>
</feature>
<dbReference type="PANTHER" id="PTHR11686:SF17">
    <property type="entry name" value="GAMMA-GLUTAMYLTRANSPEPTIDASE 1"/>
    <property type="match status" value="1"/>
</dbReference>